<gene>
    <name evidence="2" type="primary">moeZ</name>
    <name evidence="2" type="ORF">Poly51_12520</name>
</gene>
<dbReference type="OrthoDB" id="9800872at2"/>
<dbReference type="PANTHER" id="PTHR43031:SF17">
    <property type="entry name" value="SULFURTRANSFERASE YTWF-RELATED"/>
    <property type="match status" value="1"/>
</dbReference>
<evidence type="ECO:0000313" key="2">
    <source>
        <dbReference type="EMBL" id="TWU58474.1"/>
    </source>
</evidence>
<dbReference type="PANTHER" id="PTHR43031">
    <property type="entry name" value="FAD-DEPENDENT OXIDOREDUCTASE"/>
    <property type="match status" value="1"/>
</dbReference>
<dbReference type="Gene3D" id="3.40.250.10">
    <property type="entry name" value="Rhodanese-like domain"/>
    <property type="match status" value="1"/>
</dbReference>
<dbReference type="RefSeq" id="WP_146455396.1">
    <property type="nucleotide sequence ID" value="NZ_SJPW01000002.1"/>
</dbReference>
<protein>
    <submittedName>
        <fullName evidence="2">Putative adenylyltransferase/sulfurtransferase MoeZ</fullName>
    </submittedName>
</protein>
<sequence>MNQPADLPLEIDVATLAAMKQRGDEFLLLDVREQDEYDFAKIDGSRLLPMSELPQRMEELQPHKDDHIVVQCHHGGRSLHVTRVLQAAGFTRVQNLAGGIDDWSEQVDPTVPRY</sequence>
<dbReference type="Pfam" id="PF00581">
    <property type="entry name" value="Rhodanese"/>
    <property type="match status" value="1"/>
</dbReference>
<comment type="caution">
    <text evidence="2">The sequence shown here is derived from an EMBL/GenBank/DDBJ whole genome shotgun (WGS) entry which is preliminary data.</text>
</comment>
<dbReference type="InterPro" id="IPR001763">
    <property type="entry name" value="Rhodanese-like_dom"/>
</dbReference>
<dbReference type="Proteomes" id="UP000318288">
    <property type="component" value="Unassembled WGS sequence"/>
</dbReference>
<proteinExistence type="predicted"/>
<evidence type="ECO:0000259" key="1">
    <source>
        <dbReference type="PROSITE" id="PS50206"/>
    </source>
</evidence>
<dbReference type="InterPro" id="IPR036873">
    <property type="entry name" value="Rhodanese-like_dom_sf"/>
</dbReference>
<organism evidence="2 3">
    <name type="scientific">Rubripirellula tenax</name>
    <dbReference type="NCBI Taxonomy" id="2528015"/>
    <lineage>
        <taxon>Bacteria</taxon>
        <taxon>Pseudomonadati</taxon>
        <taxon>Planctomycetota</taxon>
        <taxon>Planctomycetia</taxon>
        <taxon>Pirellulales</taxon>
        <taxon>Pirellulaceae</taxon>
        <taxon>Rubripirellula</taxon>
    </lineage>
</organism>
<dbReference type="AlphaFoldDB" id="A0A5C6FE54"/>
<keyword evidence="2" id="KW-0548">Nucleotidyltransferase</keyword>
<dbReference type="GO" id="GO:0016779">
    <property type="term" value="F:nucleotidyltransferase activity"/>
    <property type="evidence" value="ECO:0007669"/>
    <property type="project" value="UniProtKB-KW"/>
</dbReference>
<keyword evidence="2" id="KW-0808">Transferase</keyword>
<reference evidence="2 3" key="1">
    <citation type="submission" date="2019-02" db="EMBL/GenBank/DDBJ databases">
        <title>Deep-cultivation of Planctomycetes and their phenomic and genomic characterization uncovers novel biology.</title>
        <authorList>
            <person name="Wiegand S."/>
            <person name="Jogler M."/>
            <person name="Boedeker C."/>
            <person name="Pinto D."/>
            <person name="Vollmers J."/>
            <person name="Rivas-Marin E."/>
            <person name="Kohn T."/>
            <person name="Peeters S.H."/>
            <person name="Heuer A."/>
            <person name="Rast P."/>
            <person name="Oberbeckmann S."/>
            <person name="Bunk B."/>
            <person name="Jeske O."/>
            <person name="Meyerdierks A."/>
            <person name="Storesund J.E."/>
            <person name="Kallscheuer N."/>
            <person name="Luecker S."/>
            <person name="Lage O.M."/>
            <person name="Pohl T."/>
            <person name="Merkel B.J."/>
            <person name="Hornburger P."/>
            <person name="Mueller R.-W."/>
            <person name="Bruemmer F."/>
            <person name="Labrenz M."/>
            <person name="Spormann A.M."/>
            <person name="Op Den Camp H."/>
            <person name="Overmann J."/>
            <person name="Amann R."/>
            <person name="Jetten M.S.M."/>
            <person name="Mascher T."/>
            <person name="Medema M.H."/>
            <person name="Devos D.P."/>
            <person name="Kaster A.-K."/>
            <person name="Ovreas L."/>
            <person name="Rohde M."/>
            <person name="Galperin M.Y."/>
            <person name="Jogler C."/>
        </authorList>
    </citation>
    <scope>NUCLEOTIDE SEQUENCE [LARGE SCALE GENOMIC DNA]</scope>
    <source>
        <strain evidence="2 3">Poly51</strain>
    </source>
</reference>
<feature type="domain" description="Rhodanese" evidence="1">
    <location>
        <begin position="22"/>
        <end position="112"/>
    </location>
</feature>
<keyword evidence="3" id="KW-1185">Reference proteome</keyword>
<dbReference type="SMART" id="SM00450">
    <property type="entry name" value="RHOD"/>
    <property type="match status" value="1"/>
</dbReference>
<dbReference type="InterPro" id="IPR050229">
    <property type="entry name" value="GlpE_sulfurtransferase"/>
</dbReference>
<accession>A0A5C6FE54</accession>
<dbReference type="SUPFAM" id="SSF52821">
    <property type="entry name" value="Rhodanese/Cell cycle control phosphatase"/>
    <property type="match status" value="1"/>
</dbReference>
<evidence type="ECO:0000313" key="3">
    <source>
        <dbReference type="Proteomes" id="UP000318288"/>
    </source>
</evidence>
<dbReference type="EMBL" id="SJPW01000002">
    <property type="protein sequence ID" value="TWU58474.1"/>
    <property type="molecule type" value="Genomic_DNA"/>
</dbReference>
<dbReference type="PROSITE" id="PS50206">
    <property type="entry name" value="RHODANESE_3"/>
    <property type="match status" value="1"/>
</dbReference>
<name>A0A5C6FE54_9BACT</name>